<evidence type="ECO:0000256" key="4">
    <source>
        <dbReference type="ARBA" id="ARBA00023136"/>
    </source>
</evidence>
<keyword evidence="4 7" id="KW-0472">Membrane</keyword>
<feature type="transmembrane region" description="Helical" evidence="7">
    <location>
        <begin position="247"/>
        <end position="272"/>
    </location>
</feature>
<evidence type="ECO:0000313" key="9">
    <source>
        <dbReference type="EMBL" id="GFF40200.1"/>
    </source>
</evidence>
<comment type="subcellular location">
    <subcellularLocation>
        <location evidence="1">Membrane</location>
        <topology evidence="1">Multi-pass membrane protein</topology>
    </subcellularLocation>
</comment>
<evidence type="ECO:0000256" key="6">
    <source>
        <dbReference type="SAM" id="MobiDB-lite"/>
    </source>
</evidence>
<evidence type="ECO:0000259" key="8">
    <source>
        <dbReference type="Pfam" id="PF20684"/>
    </source>
</evidence>
<keyword evidence="2 7" id="KW-0812">Transmembrane</keyword>
<feature type="domain" description="Rhodopsin" evidence="8">
    <location>
        <begin position="30"/>
        <end position="266"/>
    </location>
</feature>
<keyword evidence="3 7" id="KW-1133">Transmembrane helix</keyword>
<dbReference type="PANTHER" id="PTHR33048:SF155">
    <property type="entry name" value="INTEGRAL MEMBRANE PROTEIN"/>
    <property type="match status" value="1"/>
</dbReference>
<comment type="caution">
    <text evidence="9">The sequence shown here is derived from an EMBL/GenBank/DDBJ whole genome shotgun (WGS) entry which is preliminary data.</text>
</comment>
<dbReference type="Pfam" id="PF20684">
    <property type="entry name" value="Fung_rhodopsin"/>
    <property type="match status" value="1"/>
</dbReference>
<name>A0A8H3NXI2_9EURO</name>
<protein>
    <recommendedName>
        <fullName evidence="8">Rhodopsin domain-containing protein</fullName>
    </recommendedName>
</protein>
<evidence type="ECO:0000313" key="10">
    <source>
        <dbReference type="Proteomes" id="UP000465221"/>
    </source>
</evidence>
<accession>A0A8H3NXI2</accession>
<reference evidence="9 10" key="1">
    <citation type="submission" date="2020-01" db="EMBL/GenBank/DDBJ databases">
        <title>Draft genome sequence of Aspergillus udagawae IFM 46972.</title>
        <authorList>
            <person name="Takahashi H."/>
            <person name="Yaguchi T."/>
        </authorList>
    </citation>
    <scope>NUCLEOTIDE SEQUENCE [LARGE SCALE GENOMIC DNA]</scope>
    <source>
        <strain evidence="9 10">IFM 46972</strain>
    </source>
</reference>
<feature type="transmembrane region" description="Helical" evidence="7">
    <location>
        <begin position="173"/>
        <end position="195"/>
    </location>
</feature>
<organism evidence="9 10">
    <name type="scientific">Aspergillus udagawae</name>
    <dbReference type="NCBI Taxonomy" id="91492"/>
    <lineage>
        <taxon>Eukaryota</taxon>
        <taxon>Fungi</taxon>
        <taxon>Dikarya</taxon>
        <taxon>Ascomycota</taxon>
        <taxon>Pezizomycotina</taxon>
        <taxon>Eurotiomycetes</taxon>
        <taxon>Eurotiomycetidae</taxon>
        <taxon>Eurotiales</taxon>
        <taxon>Aspergillaceae</taxon>
        <taxon>Aspergillus</taxon>
        <taxon>Aspergillus subgen. Fumigati</taxon>
    </lineage>
</organism>
<feature type="transmembrane region" description="Helical" evidence="7">
    <location>
        <begin position="46"/>
        <end position="68"/>
    </location>
</feature>
<dbReference type="InterPro" id="IPR052337">
    <property type="entry name" value="SAT4-like"/>
</dbReference>
<evidence type="ECO:0000256" key="7">
    <source>
        <dbReference type="SAM" id="Phobius"/>
    </source>
</evidence>
<dbReference type="InterPro" id="IPR049326">
    <property type="entry name" value="Rhodopsin_dom_fungi"/>
</dbReference>
<evidence type="ECO:0000256" key="3">
    <source>
        <dbReference type="ARBA" id="ARBA00022989"/>
    </source>
</evidence>
<feature type="transmembrane region" description="Helical" evidence="7">
    <location>
        <begin position="207"/>
        <end position="227"/>
    </location>
</feature>
<proteinExistence type="inferred from homology"/>
<dbReference type="Proteomes" id="UP000465221">
    <property type="component" value="Unassembled WGS sequence"/>
</dbReference>
<dbReference type="EMBL" id="BLKC01000040">
    <property type="protein sequence ID" value="GFF40200.1"/>
    <property type="molecule type" value="Genomic_DNA"/>
</dbReference>
<sequence>MTMTAPNPRGTGLVVLIWVLTSISAVVVSLRVLAKTKIRQFRTDDVVMISALILGIIGGSLNTIAVKYGYGLPDETVPEPDATTGRKFYILGQAFLILCTAVGRAAFVLYLLAILGGQKWQRIILTALAVMEVIFNSVVIILMFASCTPVSMLWDYNVAGTCAADSIQVNFGYFQSVFNIFVDLYLAVVPTYIFWHLKLKLGIKISLVTLMSCGLVAMAAAVAKTIWLPEIHNDALGGTINLLRWGYIEANLVIITASLPCLRSLILSGFHYMTSSGQRSRSYELGAAFTGTRGATTSVTAQKHNTSHRKTDSRLRGILSTRNRGDDGASIDHILGSRNSLDGVETGGSRQDSGAGSAGIRKQVEVTVVAHNDGGGGV</sequence>
<evidence type="ECO:0000256" key="1">
    <source>
        <dbReference type="ARBA" id="ARBA00004141"/>
    </source>
</evidence>
<feature type="transmembrane region" description="Helical" evidence="7">
    <location>
        <begin position="12"/>
        <end position="34"/>
    </location>
</feature>
<dbReference type="GO" id="GO:0016020">
    <property type="term" value="C:membrane"/>
    <property type="evidence" value="ECO:0007669"/>
    <property type="project" value="UniProtKB-SubCell"/>
</dbReference>
<comment type="similarity">
    <text evidence="5">Belongs to the SAT4 family.</text>
</comment>
<dbReference type="AlphaFoldDB" id="A0A8H3NXI2"/>
<evidence type="ECO:0000256" key="2">
    <source>
        <dbReference type="ARBA" id="ARBA00022692"/>
    </source>
</evidence>
<feature type="transmembrane region" description="Helical" evidence="7">
    <location>
        <begin position="88"/>
        <end position="112"/>
    </location>
</feature>
<evidence type="ECO:0000256" key="5">
    <source>
        <dbReference type="ARBA" id="ARBA00038359"/>
    </source>
</evidence>
<gene>
    <name evidence="9" type="ORF">IFM46972_06141</name>
</gene>
<dbReference type="PANTHER" id="PTHR33048">
    <property type="entry name" value="PTH11-LIKE INTEGRAL MEMBRANE PROTEIN (AFU_ORTHOLOGUE AFUA_5G11245)"/>
    <property type="match status" value="1"/>
</dbReference>
<feature type="transmembrane region" description="Helical" evidence="7">
    <location>
        <begin position="124"/>
        <end position="145"/>
    </location>
</feature>
<feature type="region of interest" description="Disordered" evidence="6">
    <location>
        <begin position="338"/>
        <end position="360"/>
    </location>
</feature>